<feature type="domain" description="MYND-type" evidence="5">
    <location>
        <begin position="419"/>
        <end position="459"/>
    </location>
</feature>
<evidence type="ECO:0000313" key="7">
    <source>
        <dbReference type="Proteomes" id="UP000815677"/>
    </source>
</evidence>
<dbReference type="EMBL" id="DF845298">
    <property type="protein sequence ID" value="GAT49181.1"/>
    <property type="molecule type" value="Genomic_DNA"/>
</dbReference>
<sequence length="493" mass="53237">MSSSGRNNSLPKNIRVRARMIGQLTDSTQSTLANFLRGVGDPYALETVFRYAHAHESWAHVWPSLVPVLYEAAIYEGDRRRVLQAWVIIRCVALSGSVSTNPHSLWACAWPFLKSAIEARGTVAAAVAEDSQAILVFCAAAIARFAEVDSMCKTIASTPDVIPVLGLVWREAAKKKNEREPVAGVAMVGMMQVMPCLTMDVDAEEVFAGLASAVGDSAEALGAFARDCIRSANVAGERDATVAPSAIISAVGFWRNVLRAIYKTSECSGRDLEDALATNGTRAVLATSMGLLVRHELDGDGHCRGALGETIAMIASLKTKPNNMGTWAEAVEGGMLHSAYRTLELYHDDALGGIINYLVCTAIGCTLAHPRVSKAVADAQPAATRFEHQLGTEGVWFAAKAARRGAQVSTARRDRTMLCETCYCVGNREGMKRCGACKDALYCGTACQKQAWAKHVVACGQRLENPAMPRVIQTDRFLVLNWTGFWPKPSARR</sequence>
<evidence type="ECO:0000259" key="5">
    <source>
        <dbReference type="PROSITE" id="PS50865"/>
    </source>
</evidence>
<reference evidence="6" key="1">
    <citation type="submission" date="2014-09" db="EMBL/GenBank/DDBJ databases">
        <title>Genome sequence of the luminous mushroom Mycena chlorophos for searching fungal bioluminescence genes.</title>
        <authorList>
            <person name="Tanaka Y."/>
            <person name="Kasuga D."/>
            <person name="Oba Y."/>
            <person name="Hase S."/>
            <person name="Sato K."/>
            <person name="Oba Y."/>
            <person name="Sakakibara Y."/>
        </authorList>
    </citation>
    <scope>NUCLEOTIDE SEQUENCE</scope>
</reference>
<evidence type="ECO:0000256" key="2">
    <source>
        <dbReference type="ARBA" id="ARBA00022771"/>
    </source>
</evidence>
<accession>A0ABQ0LH46</accession>
<dbReference type="PROSITE" id="PS50865">
    <property type="entry name" value="ZF_MYND_2"/>
    <property type="match status" value="1"/>
</dbReference>
<protein>
    <recommendedName>
        <fullName evidence="5">MYND-type domain-containing protein</fullName>
    </recommendedName>
</protein>
<proteinExistence type="predicted"/>
<evidence type="ECO:0000256" key="1">
    <source>
        <dbReference type="ARBA" id="ARBA00022723"/>
    </source>
</evidence>
<keyword evidence="3" id="KW-0862">Zinc</keyword>
<organism evidence="6 7">
    <name type="scientific">Mycena chlorophos</name>
    <name type="common">Agaric fungus</name>
    <name type="synonym">Agaricus chlorophos</name>
    <dbReference type="NCBI Taxonomy" id="658473"/>
    <lineage>
        <taxon>Eukaryota</taxon>
        <taxon>Fungi</taxon>
        <taxon>Dikarya</taxon>
        <taxon>Basidiomycota</taxon>
        <taxon>Agaricomycotina</taxon>
        <taxon>Agaricomycetes</taxon>
        <taxon>Agaricomycetidae</taxon>
        <taxon>Agaricales</taxon>
        <taxon>Marasmiineae</taxon>
        <taxon>Mycenaceae</taxon>
        <taxon>Mycena</taxon>
    </lineage>
</organism>
<name>A0ABQ0LH46_MYCCL</name>
<keyword evidence="1" id="KW-0479">Metal-binding</keyword>
<keyword evidence="7" id="KW-1185">Reference proteome</keyword>
<dbReference type="Proteomes" id="UP000815677">
    <property type="component" value="Unassembled WGS sequence"/>
</dbReference>
<gene>
    <name evidence="6" type="ORF">MCHLO_06520</name>
</gene>
<evidence type="ECO:0000256" key="3">
    <source>
        <dbReference type="ARBA" id="ARBA00022833"/>
    </source>
</evidence>
<dbReference type="Gene3D" id="6.10.140.2220">
    <property type="match status" value="1"/>
</dbReference>
<keyword evidence="2 4" id="KW-0863">Zinc-finger</keyword>
<evidence type="ECO:0000313" key="6">
    <source>
        <dbReference type="EMBL" id="GAT49181.1"/>
    </source>
</evidence>
<evidence type="ECO:0000256" key="4">
    <source>
        <dbReference type="PROSITE-ProRule" id="PRU00134"/>
    </source>
</evidence>
<dbReference type="Pfam" id="PF01753">
    <property type="entry name" value="zf-MYND"/>
    <property type="match status" value="1"/>
</dbReference>
<dbReference type="PROSITE" id="PS01360">
    <property type="entry name" value="ZF_MYND_1"/>
    <property type="match status" value="1"/>
</dbReference>
<dbReference type="InterPro" id="IPR002893">
    <property type="entry name" value="Znf_MYND"/>
</dbReference>
<dbReference type="SUPFAM" id="SSF144232">
    <property type="entry name" value="HIT/MYND zinc finger-like"/>
    <property type="match status" value="1"/>
</dbReference>